<protein>
    <submittedName>
        <fullName evidence="2">Uncharacterized protein</fullName>
    </submittedName>
</protein>
<evidence type="ECO:0000256" key="1">
    <source>
        <dbReference type="SAM" id="MobiDB-lite"/>
    </source>
</evidence>
<evidence type="ECO:0000313" key="3">
    <source>
        <dbReference type="Proteomes" id="UP000646827"/>
    </source>
</evidence>
<accession>A0A8H7VFS7</accession>
<evidence type="ECO:0000313" key="2">
    <source>
        <dbReference type="EMBL" id="KAG2218900.1"/>
    </source>
</evidence>
<reference evidence="2 3" key="1">
    <citation type="submission" date="2020-12" db="EMBL/GenBank/DDBJ databases">
        <title>Metabolic potential, ecology and presence of endohyphal bacteria is reflected in genomic diversity of Mucoromycotina.</title>
        <authorList>
            <person name="Muszewska A."/>
            <person name="Okrasinska A."/>
            <person name="Steczkiewicz K."/>
            <person name="Drgas O."/>
            <person name="Orlowska M."/>
            <person name="Perlinska-Lenart U."/>
            <person name="Aleksandrzak-Piekarczyk T."/>
            <person name="Szatraj K."/>
            <person name="Zielenkiewicz U."/>
            <person name="Pilsyk S."/>
            <person name="Malc E."/>
            <person name="Mieczkowski P."/>
            <person name="Kruszewska J.S."/>
            <person name="Biernat P."/>
            <person name="Pawlowska J."/>
        </authorList>
    </citation>
    <scope>NUCLEOTIDE SEQUENCE [LARGE SCALE GENOMIC DNA]</scope>
    <source>
        <strain evidence="2 3">CBS 142.35</strain>
    </source>
</reference>
<dbReference type="Proteomes" id="UP000646827">
    <property type="component" value="Unassembled WGS sequence"/>
</dbReference>
<dbReference type="AlphaFoldDB" id="A0A8H7VFS7"/>
<dbReference type="OrthoDB" id="2367383at2759"/>
<dbReference type="EMBL" id="JAEPRB010000205">
    <property type="protein sequence ID" value="KAG2218900.1"/>
    <property type="molecule type" value="Genomic_DNA"/>
</dbReference>
<proteinExistence type="predicted"/>
<feature type="compositionally biased region" description="Basic and acidic residues" evidence="1">
    <location>
        <begin position="39"/>
        <end position="51"/>
    </location>
</feature>
<name>A0A8H7VFS7_9FUNG</name>
<comment type="caution">
    <text evidence="2">The sequence shown here is derived from an EMBL/GenBank/DDBJ whole genome shotgun (WGS) entry which is preliminary data.</text>
</comment>
<gene>
    <name evidence="2" type="ORF">INT45_007627</name>
</gene>
<keyword evidence="3" id="KW-1185">Reference proteome</keyword>
<feature type="region of interest" description="Disordered" evidence="1">
    <location>
        <begin position="39"/>
        <end position="58"/>
    </location>
</feature>
<sequence>MLMCENVKIDEIAQYCPYPFDQPSANSFIVKDNSIPKNEKSDKEKYVRSHESASGINTTTPKTVPGAFFLKETIESLLLNAGVQENLDIFTITEIPNTDADIQYDNNFNITTSPDQANTVPETSNYSLQDIEQLLQDDNMMSIQSDFDTSSVQDLEQFFTSDSISPEGTEYIPLQQNVVDERALLWNSSEDGQPEQSCVNTPIDDQSGLFNGLDQILSDNWNKDCDPFSTELDSLLGI</sequence>
<organism evidence="2 3">
    <name type="scientific">Circinella minor</name>
    <dbReference type="NCBI Taxonomy" id="1195481"/>
    <lineage>
        <taxon>Eukaryota</taxon>
        <taxon>Fungi</taxon>
        <taxon>Fungi incertae sedis</taxon>
        <taxon>Mucoromycota</taxon>
        <taxon>Mucoromycotina</taxon>
        <taxon>Mucoromycetes</taxon>
        <taxon>Mucorales</taxon>
        <taxon>Lichtheimiaceae</taxon>
        <taxon>Circinella</taxon>
    </lineage>
</organism>